<evidence type="ECO:0000313" key="3">
    <source>
        <dbReference type="Proteomes" id="UP000011669"/>
    </source>
</evidence>
<dbReference type="PANTHER" id="PTHR21310">
    <property type="entry name" value="AMINOGLYCOSIDE PHOSPHOTRANSFERASE-RELATED-RELATED"/>
    <property type="match status" value="1"/>
</dbReference>
<dbReference type="InterPro" id="IPR051678">
    <property type="entry name" value="AGP_Transferase"/>
</dbReference>
<dbReference type="Proteomes" id="UP000011669">
    <property type="component" value="Unassembled WGS sequence"/>
</dbReference>
<evidence type="ECO:0000259" key="1">
    <source>
        <dbReference type="Pfam" id="PF01636"/>
    </source>
</evidence>
<evidence type="ECO:0000313" key="2">
    <source>
        <dbReference type="EMBL" id="EMA42825.1"/>
    </source>
</evidence>
<dbReference type="InterPro" id="IPR011009">
    <property type="entry name" value="Kinase-like_dom_sf"/>
</dbReference>
<dbReference type="Pfam" id="PF01636">
    <property type="entry name" value="APH"/>
    <property type="match status" value="1"/>
</dbReference>
<dbReference type="AlphaFoldDB" id="M0MEI2"/>
<comment type="caution">
    <text evidence="2">The sequence shown here is derived from an EMBL/GenBank/DDBJ whole genome shotgun (WGS) entry which is preliminary data.</text>
</comment>
<dbReference type="GO" id="GO:0016740">
    <property type="term" value="F:transferase activity"/>
    <property type="evidence" value="ECO:0007669"/>
    <property type="project" value="UniProtKB-KW"/>
</dbReference>
<dbReference type="OrthoDB" id="350437at2157"/>
<dbReference type="PANTHER" id="PTHR21310:SF15">
    <property type="entry name" value="AMINOGLYCOSIDE PHOSPHOTRANSFERASE DOMAIN-CONTAINING PROTEIN"/>
    <property type="match status" value="1"/>
</dbReference>
<accession>M0MEI2</accession>
<dbReference type="STRING" id="1227455.C449_16823"/>
<feature type="domain" description="Aminoglycoside phosphotransferase" evidence="1">
    <location>
        <begin position="29"/>
        <end position="249"/>
    </location>
</feature>
<organism evidence="2 3">
    <name type="scientific">Halococcus saccharolyticus DSM 5350</name>
    <dbReference type="NCBI Taxonomy" id="1227455"/>
    <lineage>
        <taxon>Archaea</taxon>
        <taxon>Methanobacteriati</taxon>
        <taxon>Methanobacteriota</taxon>
        <taxon>Stenosarchaea group</taxon>
        <taxon>Halobacteria</taxon>
        <taxon>Halobacteriales</taxon>
        <taxon>Halococcaceae</taxon>
        <taxon>Halococcus</taxon>
    </lineage>
</organism>
<dbReference type="RefSeq" id="WP_006079221.1">
    <property type="nucleotide sequence ID" value="NZ_AOMD01000033.1"/>
</dbReference>
<name>M0MEI2_9EURY</name>
<gene>
    <name evidence="2" type="ORF">C449_16823</name>
</gene>
<dbReference type="InterPro" id="IPR002575">
    <property type="entry name" value="Aminoglycoside_PTrfase"/>
</dbReference>
<keyword evidence="2" id="KW-0808">Transferase</keyword>
<dbReference type="SUPFAM" id="SSF56112">
    <property type="entry name" value="Protein kinase-like (PK-like)"/>
    <property type="match status" value="1"/>
</dbReference>
<keyword evidence="3" id="KW-1185">Reference proteome</keyword>
<sequence>MTRDAHDALASHTTEYEIHRELHDVPPHRTYDVSIDGARAVCKLATGSEADPATEARIVRYVGEHTSIPVPRIIAIGQNHFIAEWHDGVPETDEIGERWARIAGAGMATLHAETTADVEATGLLRTSEDGLSLDAHETWPETIETVLEDRREYLAGVGYADVAHEALQFVREYPVAFKDCGDPVLCHGNLLPAHLGINDNGVACIIDFEHALVGPGEYDYWRTALPAFEARERPDLQRSFRTGYESIRALPDGFDRRAECYRMVNSVSYLKALHLQQQITGDEAERRAERMAGYVHDALVDLREMYG</sequence>
<proteinExistence type="predicted"/>
<dbReference type="InParanoid" id="M0MEI2"/>
<reference evidence="2 3" key="1">
    <citation type="journal article" date="2014" name="PLoS Genet.">
        <title>Phylogenetically driven sequencing of extremely halophilic archaea reveals strategies for static and dynamic osmo-response.</title>
        <authorList>
            <person name="Becker E.A."/>
            <person name="Seitzer P.M."/>
            <person name="Tritt A."/>
            <person name="Larsen D."/>
            <person name="Krusor M."/>
            <person name="Yao A.I."/>
            <person name="Wu D."/>
            <person name="Madern D."/>
            <person name="Eisen J.A."/>
            <person name="Darling A.E."/>
            <person name="Facciotti M.T."/>
        </authorList>
    </citation>
    <scope>NUCLEOTIDE SEQUENCE [LARGE SCALE GENOMIC DNA]</scope>
    <source>
        <strain evidence="2 3">DSM 5350</strain>
    </source>
</reference>
<protein>
    <submittedName>
        <fullName evidence="2">Aminoglycoside phosphotransferase</fullName>
    </submittedName>
</protein>
<dbReference type="Gene3D" id="3.30.200.150">
    <property type="match status" value="1"/>
</dbReference>
<dbReference type="Gene3D" id="3.90.1200.10">
    <property type="match status" value="1"/>
</dbReference>
<dbReference type="EMBL" id="AOMD01000033">
    <property type="protein sequence ID" value="EMA42825.1"/>
    <property type="molecule type" value="Genomic_DNA"/>
</dbReference>
<dbReference type="PATRIC" id="fig|1227455.4.peg.3425"/>